<reference evidence="1" key="2">
    <citation type="journal article" date="2015" name="Fish Shellfish Immunol.">
        <title>Early steps in the European eel (Anguilla anguilla)-Vibrio vulnificus interaction in the gills: Role of the RtxA13 toxin.</title>
        <authorList>
            <person name="Callol A."/>
            <person name="Pajuelo D."/>
            <person name="Ebbesson L."/>
            <person name="Teles M."/>
            <person name="MacKenzie S."/>
            <person name="Amaro C."/>
        </authorList>
    </citation>
    <scope>NUCLEOTIDE SEQUENCE</scope>
</reference>
<dbReference type="EMBL" id="GBXM01017614">
    <property type="protein sequence ID" value="JAH90963.1"/>
    <property type="molecule type" value="Transcribed_RNA"/>
</dbReference>
<accession>A0A0E9WNB8</accession>
<protein>
    <submittedName>
        <fullName evidence="1">Uncharacterized protein</fullName>
    </submittedName>
</protein>
<evidence type="ECO:0000313" key="1">
    <source>
        <dbReference type="EMBL" id="JAH90963.1"/>
    </source>
</evidence>
<sequence length="69" mass="7712">MCGPDQIWIKCHPIMFFTRTLSPGSTRHVSSLSSAGSVQFCDPVKDTWDTSLQYSLKRSLITCNSPPIH</sequence>
<name>A0A0E9WNB8_ANGAN</name>
<proteinExistence type="predicted"/>
<organism evidence="1">
    <name type="scientific">Anguilla anguilla</name>
    <name type="common">European freshwater eel</name>
    <name type="synonym">Muraena anguilla</name>
    <dbReference type="NCBI Taxonomy" id="7936"/>
    <lineage>
        <taxon>Eukaryota</taxon>
        <taxon>Metazoa</taxon>
        <taxon>Chordata</taxon>
        <taxon>Craniata</taxon>
        <taxon>Vertebrata</taxon>
        <taxon>Euteleostomi</taxon>
        <taxon>Actinopterygii</taxon>
        <taxon>Neopterygii</taxon>
        <taxon>Teleostei</taxon>
        <taxon>Anguilliformes</taxon>
        <taxon>Anguillidae</taxon>
        <taxon>Anguilla</taxon>
    </lineage>
</organism>
<reference evidence="1" key="1">
    <citation type="submission" date="2014-11" db="EMBL/GenBank/DDBJ databases">
        <authorList>
            <person name="Amaro Gonzalez C."/>
        </authorList>
    </citation>
    <scope>NUCLEOTIDE SEQUENCE</scope>
</reference>
<dbReference type="AlphaFoldDB" id="A0A0E9WNB8"/>